<evidence type="ECO:0000256" key="5">
    <source>
        <dbReference type="ARBA" id="ARBA00022723"/>
    </source>
</evidence>
<dbReference type="GO" id="GO:0005524">
    <property type="term" value="F:ATP binding"/>
    <property type="evidence" value="ECO:0007669"/>
    <property type="project" value="UniProtKB-KW"/>
</dbReference>
<comment type="pathway">
    <text evidence="1">Pyrimidine metabolism; CTP biosynthesis via de novo pathway; CTP from UDP: step 2/2.</text>
</comment>
<dbReference type="CDD" id="cd01746">
    <property type="entry name" value="GATase1_CTP_Synthase"/>
    <property type="match status" value="1"/>
</dbReference>
<evidence type="ECO:0000313" key="14">
    <source>
        <dbReference type="EMBL" id="QBK91823.1"/>
    </source>
</evidence>
<keyword evidence="7" id="KW-0067">ATP-binding</keyword>
<gene>
    <name evidence="14" type="ORF">LCPAC304_01620</name>
</gene>
<dbReference type="InterPro" id="IPR027417">
    <property type="entry name" value="P-loop_NTPase"/>
</dbReference>
<dbReference type="NCBIfam" id="TIGR00337">
    <property type="entry name" value="PyrG"/>
    <property type="match status" value="1"/>
</dbReference>
<keyword evidence="10" id="KW-0665">Pyrimidine biosynthesis</keyword>
<evidence type="ECO:0000256" key="3">
    <source>
        <dbReference type="ARBA" id="ARBA00012291"/>
    </source>
</evidence>
<name>A0A481Z7H3_9VIRU</name>
<keyword evidence="6" id="KW-0547">Nucleotide-binding</keyword>
<dbReference type="GO" id="GO:0042802">
    <property type="term" value="F:identical protein binding"/>
    <property type="evidence" value="ECO:0007669"/>
    <property type="project" value="TreeGrafter"/>
</dbReference>
<dbReference type="Pfam" id="PF00117">
    <property type="entry name" value="GATase"/>
    <property type="match status" value="1"/>
</dbReference>
<dbReference type="PANTHER" id="PTHR11550">
    <property type="entry name" value="CTP SYNTHASE"/>
    <property type="match status" value="1"/>
</dbReference>
<evidence type="ECO:0000256" key="1">
    <source>
        <dbReference type="ARBA" id="ARBA00005171"/>
    </source>
</evidence>
<evidence type="ECO:0000259" key="13">
    <source>
        <dbReference type="Pfam" id="PF06418"/>
    </source>
</evidence>
<evidence type="ECO:0000259" key="12">
    <source>
        <dbReference type="Pfam" id="PF00117"/>
    </source>
</evidence>
<dbReference type="EMBL" id="MK500565">
    <property type="protein sequence ID" value="QBK91823.1"/>
    <property type="molecule type" value="Genomic_DNA"/>
</dbReference>
<dbReference type="FunFam" id="3.40.50.300:FF:000009">
    <property type="entry name" value="CTP synthase"/>
    <property type="match status" value="1"/>
</dbReference>
<reference evidence="14" key="1">
    <citation type="journal article" date="2019" name="MBio">
        <title>Virus Genomes from Deep Sea Sediments Expand the Ocean Megavirome and Support Independent Origins of Viral Gigantism.</title>
        <authorList>
            <person name="Backstrom D."/>
            <person name="Yutin N."/>
            <person name="Jorgensen S.L."/>
            <person name="Dharamshi J."/>
            <person name="Homa F."/>
            <person name="Zaremba-Niedwiedzka K."/>
            <person name="Spang A."/>
            <person name="Wolf Y.I."/>
            <person name="Koonin E.V."/>
            <person name="Ettema T.J."/>
        </authorList>
    </citation>
    <scope>NUCLEOTIDE SEQUENCE</scope>
</reference>
<dbReference type="InterPro" id="IPR017456">
    <property type="entry name" value="CTP_synthase_N"/>
</dbReference>
<dbReference type="CDD" id="cd03113">
    <property type="entry name" value="CTPS_N"/>
    <property type="match status" value="1"/>
</dbReference>
<dbReference type="EC" id="6.3.4.2" evidence="3"/>
<evidence type="ECO:0000256" key="7">
    <source>
        <dbReference type="ARBA" id="ARBA00022840"/>
    </source>
</evidence>
<evidence type="ECO:0000256" key="6">
    <source>
        <dbReference type="ARBA" id="ARBA00022741"/>
    </source>
</evidence>
<dbReference type="GO" id="GO:0003883">
    <property type="term" value="F:CTP synthase activity"/>
    <property type="evidence" value="ECO:0007669"/>
    <property type="project" value="UniProtKB-EC"/>
</dbReference>
<evidence type="ECO:0000256" key="2">
    <source>
        <dbReference type="ARBA" id="ARBA00007533"/>
    </source>
</evidence>
<evidence type="ECO:0000256" key="9">
    <source>
        <dbReference type="ARBA" id="ARBA00022962"/>
    </source>
</evidence>
<dbReference type="GO" id="GO:0044210">
    <property type="term" value="P:'de novo' CTP biosynthetic process"/>
    <property type="evidence" value="ECO:0007669"/>
    <property type="project" value="UniProtKB-UniPathway"/>
</dbReference>
<dbReference type="Gene3D" id="3.40.50.300">
    <property type="entry name" value="P-loop containing nucleotide triphosphate hydrolases"/>
    <property type="match status" value="1"/>
</dbReference>
<comment type="similarity">
    <text evidence="2">Belongs to the CTP synthase family.</text>
</comment>
<organism evidence="14">
    <name type="scientific">Pithovirus LCPAC304</name>
    <dbReference type="NCBI Taxonomy" id="2506594"/>
    <lineage>
        <taxon>Viruses</taxon>
        <taxon>Pithoviruses</taxon>
    </lineage>
</organism>
<keyword evidence="5" id="KW-0479">Metal-binding</keyword>
<accession>A0A481Z7H3</accession>
<comment type="catalytic activity">
    <reaction evidence="11">
        <text>UTP + L-glutamine + ATP + H2O = CTP + L-glutamate + ADP + phosphate + 2 H(+)</text>
        <dbReference type="Rhea" id="RHEA:26426"/>
        <dbReference type="ChEBI" id="CHEBI:15377"/>
        <dbReference type="ChEBI" id="CHEBI:15378"/>
        <dbReference type="ChEBI" id="CHEBI:29985"/>
        <dbReference type="ChEBI" id="CHEBI:30616"/>
        <dbReference type="ChEBI" id="CHEBI:37563"/>
        <dbReference type="ChEBI" id="CHEBI:43474"/>
        <dbReference type="ChEBI" id="CHEBI:46398"/>
        <dbReference type="ChEBI" id="CHEBI:58359"/>
        <dbReference type="ChEBI" id="CHEBI:456216"/>
        <dbReference type="EC" id="6.3.4.2"/>
    </reaction>
</comment>
<dbReference type="PROSITE" id="PS51273">
    <property type="entry name" value="GATASE_TYPE_1"/>
    <property type="match status" value="1"/>
</dbReference>
<feature type="domain" description="Glutamine amidotransferase" evidence="12">
    <location>
        <begin position="309"/>
        <end position="532"/>
    </location>
</feature>
<dbReference type="InterPro" id="IPR029062">
    <property type="entry name" value="Class_I_gatase-like"/>
</dbReference>
<dbReference type="NCBIfam" id="NF003792">
    <property type="entry name" value="PRK05380.1"/>
    <property type="match status" value="1"/>
</dbReference>
<dbReference type="InterPro" id="IPR033828">
    <property type="entry name" value="GATase1_CTP_Synthase"/>
</dbReference>
<dbReference type="Gene3D" id="3.40.50.880">
    <property type="match status" value="1"/>
</dbReference>
<sequence>MRYILVTGGVISGLGKGITASSIGFLLKQTGLCVTSIKIDPYLNVDAGTMSPYEHGECYVLADGGEVDLDLGNYERFMDVELTKDHNITTGKIYQKVLEKERAGAYLGKTVQIVPHIVDEIQDWIVRVARQPIQCDGKTIQPNLCIIELGGTVGDMETAPFVEALRRLSTKKRSHFCFVHVSLIIDHGEQKTKPTQESIKKLRSLGIVPDFLVLRSKSKIRPHVLDKLEITSGIDKQNIAQNIDVPNIYFVPQAFFEQKLCFTICDYLGLWFLKFRLPQSYTSILDHYNDKTLPGLKVGIAGKYVGSQDTYLSLIRAIDHASFQIHCKVTIVWIHTEKLDLEELATCDRIIIPGGFGTRGINGKIAVANYCREHKIKMLGICLGMQIMVVEYARFLGHDKAVSGEWTNDPEWLMENSAYKDHPLAIVDILPDQTDRMGGTMRLGNHNIVLDDTSKLYRDSVITERRRHRYELTVKNASLFAESPLKVVGTDVTRSLVELVTLVDHPYYVGCQYHPEFRSRFNRPHPLFVHLLSA</sequence>
<dbReference type="InterPro" id="IPR004468">
    <property type="entry name" value="CTP_synthase"/>
</dbReference>
<proteinExistence type="inferred from homology"/>
<dbReference type="GO" id="GO:0046872">
    <property type="term" value="F:metal ion binding"/>
    <property type="evidence" value="ECO:0007669"/>
    <property type="project" value="UniProtKB-KW"/>
</dbReference>
<dbReference type="UniPathway" id="UPA00159">
    <property type="reaction ID" value="UER00277"/>
</dbReference>
<evidence type="ECO:0000256" key="8">
    <source>
        <dbReference type="ARBA" id="ARBA00022842"/>
    </source>
</evidence>
<dbReference type="PANTHER" id="PTHR11550:SF0">
    <property type="entry name" value="CTP SYNTHASE-RELATED"/>
    <property type="match status" value="1"/>
</dbReference>
<keyword evidence="4" id="KW-0436">Ligase</keyword>
<evidence type="ECO:0000256" key="4">
    <source>
        <dbReference type="ARBA" id="ARBA00022598"/>
    </source>
</evidence>
<keyword evidence="8" id="KW-0460">Magnesium</keyword>
<feature type="domain" description="CTP synthase N-terminal" evidence="13">
    <location>
        <begin position="2"/>
        <end position="270"/>
    </location>
</feature>
<protein>
    <recommendedName>
        <fullName evidence="3">CTP synthase (glutamine hydrolyzing)</fullName>
        <ecNumber evidence="3">6.3.4.2</ecNumber>
    </recommendedName>
</protein>
<dbReference type="Pfam" id="PF06418">
    <property type="entry name" value="CTP_synth_N"/>
    <property type="match status" value="1"/>
</dbReference>
<dbReference type="InterPro" id="IPR017926">
    <property type="entry name" value="GATASE"/>
</dbReference>
<dbReference type="SUPFAM" id="SSF52540">
    <property type="entry name" value="P-loop containing nucleoside triphosphate hydrolases"/>
    <property type="match status" value="1"/>
</dbReference>
<dbReference type="SUPFAM" id="SSF52317">
    <property type="entry name" value="Class I glutamine amidotransferase-like"/>
    <property type="match status" value="1"/>
</dbReference>
<evidence type="ECO:0000256" key="10">
    <source>
        <dbReference type="ARBA" id="ARBA00022975"/>
    </source>
</evidence>
<dbReference type="GO" id="GO:0019856">
    <property type="term" value="P:pyrimidine nucleobase biosynthetic process"/>
    <property type="evidence" value="ECO:0007669"/>
    <property type="project" value="TreeGrafter"/>
</dbReference>
<keyword evidence="9" id="KW-0315">Glutamine amidotransferase</keyword>
<evidence type="ECO:0000256" key="11">
    <source>
        <dbReference type="ARBA" id="ARBA00047781"/>
    </source>
</evidence>